<reference evidence="1 2" key="1">
    <citation type="submission" date="2012-06" db="EMBL/GenBank/DDBJ databases">
        <title>Finished plasmid 6 of genome of Microcoleus sp. PCC 7113.</title>
        <authorList>
            <consortium name="US DOE Joint Genome Institute"/>
            <person name="Gugger M."/>
            <person name="Coursin T."/>
            <person name="Rippka R."/>
            <person name="Tandeau De Marsac N."/>
            <person name="Huntemann M."/>
            <person name="Wei C.-L."/>
            <person name="Han J."/>
            <person name="Detter J.C."/>
            <person name="Han C."/>
            <person name="Tapia R."/>
            <person name="Chen A."/>
            <person name="Kyrpides N."/>
            <person name="Mavromatis K."/>
            <person name="Markowitz V."/>
            <person name="Szeto E."/>
            <person name="Ivanova N."/>
            <person name="Pagani I."/>
            <person name="Pati A."/>
            <person name="Goodwin L."/>
            <person name="Nordberg H.P."/>
            <person name="Cantor M.N."/>
            <person name="Hua S.X."/>
            <person name="Woyke T."/>
            <person name="Kerfeld C.A."/>
        </authorList>
    </citation>
    <scope>NUCLEOTIDE SEQUENCE [LARGE SCALE GENOMIC DNA]</scope>
    <source>
        <strain evidence="1 2">PCC 7113</strain>
        <plasmid evidence="1 2">pMIC7113.06</plasmid>
    </source>
</reference>
<dbReference type="Proteomes" id="UP000010471">
    <property type="component" value="Plasmid pMIC7113.06"/>
</dbReference>
<dbReference type="OrthoDB" id="486861at2"/>
<keyword evidence="1" id="KW-0614">Plasmid</keyword>
<sequence length="119" mass="12987">MTTFSTSAKPLPFYADGEPPLEELVDKFGSRLEALTPHDKLILLAALATNLAFHDSDFTGEEWSLTDTYNELPCNPIDDELVDSLASLDNLQRDSLLGLCEALVAQVRYNQGGTLNVAS</sequence>
<accession>K9WQ70</accession>
<evidence type="ECO:0000313" key="1">
    <source>
        <dbReference type="EMBL" id="AFZ22323.1"/>
    </source>
</evidence>
<evidence type="ECO:0000313" key="2">
    <source>
        <dbReference type="Proteomes" id="UP000010471"/>
    </source>
</evidence>
<geneLocation type="plasmid" evidence="1 2">
    <name>pMIC7113.06</name>
</geneLocation>
<proteinExistence type="predicted"/>
<gene>
    <name evidence="1" type="ORF">Mic7113_6762</name>
</gene>
<dbReference type="HOGENOM" id="CLU_2130619_0_0_3"/>
<keyword evidence="2" id="KW-1185">Reference proteome</keyword>
<dbReference type="AlphaFoldDB" id="K9WQ70"/>
<organism evidence="1 2">
    <name type="scientific">Allocoleopsis franciscana PCC 7113</name>
    <dbReference type="NCBI Taxonomy" id="1173027"/>
    <lineage>
        <taxon>Bacteria</taxon>
        <taxon>Bacillati</taxon>
        <taxon>Cyanobacteriota</taxon>
        <taxon>Cyanophyceae</taxon>
        <taxon>Coleofasciculales</taxon>
        <taxon>Coleofasciculaceae</taxon>
        <taxon>Allocoleopsis</taxon>
        <taxon>Allocoleopsis franciscana</taxon>
    </lineage>
</organism>
<dbReference type="KEGG" id="mic:Mic7113_6762"/>
<protein>
    <submittedName>
        <fullName evidence="1">Uncharacterized protein</fullName>
    </submittedName>
</protein>
<dbReference type="EMBL" id="CP003636">
    <property type="protein sequence ID" value="AFZ22323.1"/>
    <property type="molecule type" value="Genomic_DNA"/>
</dbReference>
<dbReference type="RefSeq" id="WP_015186331.1">
    <property type="nucleotide sequence ID" value="NC_019742.1"/>
</dbReference>
<name>K9WQ70_9CYAN</name>